<dbReference type="OrthoDB" id="5567366at2"/>
<dbReference type="InterPro" id="IPR036568">
    <property type="entry name" value="GGCT-like_sf"/>
</dbReference>
<dbReference type="GO" id="GO:0016740">
    <property type="term" value="F:transferase activity"/>
    <property type="evidence" value="ECO:0007669"/>
    <property type="project" value="UniProtKB-KW"/>
</dbReference>
<evidence type="ECO:0000313" key="2">
    <source>
        <dbReference type="EMBL" id="TXR54034.1"/>
    </source>
</evidence>
<dbReference type="Pfam" id="PF06094">
    <property type="entry name" value="GGACT"/>
    <property type="match status" value="1"/>
</dbReference>
<sequence length="198" mass="22197">MHYIFGYGSLICGDSRSRTGVTANAYAIEVEGIARRWSAYIPSWSGTAVSAHLDPKSRCNGVYFAVDDENLALFDEREYGYRRVALPWQAVMPLDQTPLPRDGTLWVYVGNSVDIPSPEKPILQSYLDVIINGCLDIDESFARRFIELTGQWGHLVNDRDAPLYLRPLARKSSTARIDELLNKQLPAGVSDDYQGKPL</sequence>
<organism evidence="2 3">
    <name type="scientific">Reinekea thalattae</name>
    <dbReference type="NCBI Taxonomy" id="2593301"/>
    <lineage>
        <taxon>Bacteria</taxon>
        <taxon>Pseudomonadati</taxon>
        <taxon>Pseudomonadota</taxon>
        <taxon>Gammaproteobacteria</taxon>
        <taxon>Oceanospirillales</taxon>
        <taxon>Saccharospirillaceae</taxon>
        <taxon>Reinekea</taxon>
    </lineage>
</organism>
<dbReference type="InterPro" id="IPR009288">
    <property type="entry name" value="AIG2-like_dom"/>
</dbReference>
<name>A0A5C8Z9H6_9GAMM</name>
<dbReference type="Proteomes" id="UP000321764">
    <property type="component" value="Unassembled WGS sequence"/>
</dbReference>
<proteinExistence type="predicted"/>
<evidence type="ECO:0000313" key="3">
    <source>
        <dbReference type="Proteomes" id="UP000321764"/>
    </source>
</evidence>
<dbReference type="InterPro" id="IPR013024">
    <property type="entry name" value="GGCT-like"/>
</dbReference>
<feature type="domain" description="Gamma-glutamylcyclotransferase AIG2-like" evidence="1">
    <location>
        <begin position="4"/>
        <end position="112"/>
    </location>
</feature>
<protein>
    <submittedName>
        <fullName evidence="2">Gamma-glutamylcyclotransferase</fullName>
    </submittedName>
</protein>
<dbReference type="CDD" id="cd06661">
    <property type="entry name" value="GGCT_like"/>
    <property type="match status" value="1"/>
</dbReference>
<gene>
    <name evidence="2" type="ORF">FME95_05675</name>
</gene>
<evidence type="ECO:0000259" key="1">
    <source>
        <dbReference type="Pfam" id="PF06094"/>
    </source>
</evidence>
<reference evidence="2 3" key="1">
    <citation type="submission" date="2019-07" db="EMBL/GenBank/DDBJ databases">
        <title>Reinekea sp. strain SSH23 genome sequencing and assembly.</title>
        <authorList>
            <person name="Kim I."/>
        </authorList>
    </citation>
    <scope>NUCLEOTIDE SEQUENCE [LARGE SCALE GENOMIC DNA]</scope>
    <source>
        <strain evidence="2 3">SSH23</strain>
    </source>
</reference>
<dbReference type="AlphaFoldDB" id="A0A5C8Z9H6"/>
<keyword evidence="3" id="KW-1185">Reference proteome</keyword>
<accession>A0A5C8Z9H6</accession>
<dbReference type="SUPFAM" id="SSF110857">
    <property type="entry name" value="Gamma-glutamyl cyclotransferase-like"/>
    <property type="match status" value="1"/>
</dbReference>
<dbReference type="EMBL" id="VKAD01000001">
    <property type="protein sequence ID" value="TXR54034.1"/>
    <property type="molecule type" value="Genomic_DNA"/>
</dbReference>
<keyword evidence="2" id="KW-0808">Transferase</keyword>
<comment type="caution">
    <text evidence="2">The sequence shown here is derived from an EMBL/GenBank/DDBJ whole genome shotgun (WGS) entry which is preliminary data.</text>
</comment>
<dbReference type="Gene3D" id="3.10.490.10">
    <property type="entry name" value="Gamma-glutamyl cyclotransferase-like"/>
    <property type="match status" value="1"/>
</dbReference>
<dbReference type="RefSeq" id="WP_147713433.1">
    <property type="nucleotide sequence ID" value="NZ_VKAD01000001.1"/>
</dbReference>